<dbReference type="InterPro" id="IPR022649">
    <property type="entry name" value="Pr_cel_nuc_antig_C"/>
</dbReference>
<protein>
    <recommendedName>
        <fullName evidence="6">DNA sliding clamp PCNA</fullName>
    </recommendedName>
</protein>
<keyword evidence="5 6" id="KW-0539">Nucleus</keyword>
<evidence type="ECO:0000256" key="5">
    <source>
        <dbReference type="ARBA" id="ARBA00023242"/>
    </source>
</evidence>
<evidence type="ECO:0000256" key="1">
    <source>
        <dbReference type="ARBA" id="ARBA00004123"/>
    </source>
</evidence>
<sequence length="254" mass="28032">MFEAKIAKASLLKKIIEAIKELISEAKFECTPSGMTLQAMDAAHVSLVALLLRADAFEEYRCDRNISLGINLEIMAKVLKGAANDDCVTLRAEDDGDTVTFIFESKNKITHFEMKLLDIDSDTLGIPDVEYKSVIKMPSAEFQKTCSHLSIWGDSVTISSSKDGIKFSVDGEQGNCKMDFKQDSDTDDGVVLEVSDKLTLSFALKKLCAFTKASSLSATVRLSMSDDVPLAVEYKCEEMGYIRYFLAPKIDEDA</sequence>
<dbReference type="GO" id="GO:0030337">
    <property type="term" value="F:DNA polymerase processivity factor activity"/>
    <property type="evidence" value="ECO:0007669"/>
    <property type="project" value="InterPro"/>
</dbReference>
<dbReference type="FunFam" id="3.10.150.10:FF:000008">
    <property type="entry name" value="Proliferating cell nuclear antigen"/>
    <property type="match status" value="1"/>
</dbReference>
<keyword evidence="4 7" id="KW-0238">DNA-binding</keyword>
<dbReference type="PANTHER" id="PTHR11352">
    <property type="entry name" value="PROLIFERATING CELL NUCLEAR ANTIGEN"/>
    <property type="match status" value="1"/>
</dbReference>
<dbReference type="InterPro" id="IPR022648">
    <property type="entry name" value="Pr_cel_nuc_antig_N"/>
</dbReference>
<dbReference type="GO" id="GO:0006298">
    <property type="term" value="P:mismatch repair"/>
    <property type="evidence" value="ECO:0007669"/>
    <property type="project" value="TreeGrafter"/>
</dbReference>
<evidence type="ECO:0000256" key="6">
    <source>
        <dbReference type="RuleBase" id="RU000641"/>
    </source>
</evidence>
<comment type="subcellular location">
    <subcellularLocation>
        <location evidence="1 6">Nucleus</location>
    </subcellularLocation>
</comment>
<reference evidence="10" key="1">
    <citation type="journal article" date="2020" name="J. Eukaryot. Microbiol.">
        <title>De novo Sequencing, Assembly and Annotation of the Transcriptome for the Free-Living Testate Amoeba Arcella intermedia.</title>
        <authorList>
            <person name="Ribeiro G.M."/>
            <person name="Porfirio-Sousa A.L."/>
            <person name="Maurer-Alcala X.X."/>
            <person name="Katz L.A."/>
            <person name="Lahr D.J.G."/>
        </authorList>
    </citation>
    <scope>NUCLEOTIDE SEQUENCE</scope>
</reference>
<dbReference type="Pfam" id="PF00705">
    <property type="entry name" value="PCNA_N"/>
    <property type="match status" value="1"/>
</dbReference>
<dbReference type="SUPFAM" id="SSF55979">
    <property type="entry name" value="DNA clamp"/>
    <property type="match status" value="2"/>
</dbReference>
<feature type="domain" description="Proliferating cell nuclear antigen PCNA N-terminal" evidence="8">
    <location>
        <begin position="1"/>
        <end position="122"/>
    </location>
</feature>
<accession>A0A6B2LEY1</accession>
<comment type="function">
    <text evidence="6">This protein is an auxiliary protein of DNA polymerase delta and is involved in the control of eukaryotic DNA replication by increasing the polymerase's processivity during elongation of the leading strand.</text>
</comment>
<dbReference type="FunFam" id="3.70.10.10:FF:000001">
    <property type="entry name" value="Proliferating cell nuclear antigen"/>
    <property type="match status" value="1"/>
</dbReference>
<proteinExistence type="inferred from homology"/>
<evidence type="ECO:0000256" key="2">
    <source>
        <dbReference type="ARBA" id="ARBA00010462"/>
    </source>
</evidence>
<feature type="domain" description="Proliferating cell nuclear antigen PCNA C-terminal" evidence="9">
    <location>
        <begin position="125"/>
        <end position="249"/>
    </location>
</feature>
<dbReference type="GO" id="GO:0006275">
    <property type="term" value="P:regulation of DNA replication"/>
    <property type="evidence" value="ECO:0007669"/>
    <property type="project" value="InterPro"/>
</dbReference>
<dbReference type="PRINTS" id="PR00339">
    <property type="entry name" value="PCNACYCLIN"/>
</dbReference>
<comment type="similarity">
    <text evidence="2 7">Belongs to the PCNA family.</text>
</comment>
<dbReference type="HAMAP" id="MF_00317">
    <property type="entry name" value="DNApol_clamp_arch"/>
    <property type="match status" value="1"/>
</dbReference>
<dbReference type="PANTHER" id="PTHR11352:SF0">
    <property type="entry name" value="PROLIFERATING CELL NUCLEAR ANTIGEN"/>
    <property type="match status" value="1"/>
</dbReference>
<dbReference type="InterPro" id="IPR046938">
    <property type="entry name" value="DNA_clamp_sf"/>
</dbReference>
<evidence type="ECO:0000256" key="4">
    <source>
        <dbReference type="ARBA" id="ARBA00023125"/>
    </source>
</evidence>
<dbReference type="AlphaFoldDB" id="A0A6B2LEY1"/>
<evidence type="ECO:0000259" key="9">
    <source>
        <dbReference type="Pfam" id="PF02747"/>
    </source>
</evidence>
<evidence type="ECO:0000256" key="7">
    <source>
        <dbReference type="RuleBase" id="RU003671"/>
    </source>
</evidence>
<dbReference type="Pfam" id="PF02747">
    <property type="entry name" value="PCNA_C"/>
    <property type="match status" value="1"/>
</dbReference>
<dbReference type="PROSITE" id="PS01251">
    <property type="entry name" value="PCNA_1"/>
    <property type="match status" value="1"/>
</dbReference>
<name>A0A6B2LEY1_9EUKA</name>
<dbReference type="CDD" id="cd00577">
    <property type="entry name" value="PCNA"/>
    <property type="match status" value="1"/>
</dbReference>
<dbReference type="InterPro" id="IPR022659">
    <property type="entry name" value="Pr_cel_nuc_antig_CS"/>
</dbReference>
<dbReference type="GO" id="GO:0019985">
    <property type="term" value="P:translesion synthesis"/>
    <property type="evidence" value="ECO:0007669"/>
    <property type="project" value="TreeGrafter"/>
</dbReference>
<dbReference type="FunFam" id="3.10.150.10:FF:000006">
    <property type="entry name" value="Proliferating cell nuclear antigen"/>
    <property type="match status" value="1"/>
</dbReference>
<keyword evidence="3 7" id="KW-0235">DNA replication</keyword>
<dbReference type="InterPro" id="IPR000730">
    <property type="entry name" value="Pr_cel_nuc_antig"/>
</dbReference>
<dbReference type="NCBIfam" id="TIGR00590">
    <property type="entry name" value="pcna"/>
    <property type="match status" value="1"/>
</dbReference>
<evidence type="ECO:0000256" key="3">
    <source>
        <dbReference type="ARBA" id="ARBA00022705"/>
    </source>
</evidence>
<evidence type="ECO:0000259" key="8">
    <source>
        <dbReference type="Pfam" id="PF00705"/>
    </source>
</evidence>
<dbReference type="GO" id="GO:0006272">
    <property type="term" value="P:leading strand elongation"/>
    <property type="evidence" value="ECO:0007669"/>
    <property type="project" value="TreeGrafter"/>
</dbReference>
<organism evidence="10">
    <name type="scientific">Arcella intermedia</name>
    <dbReference type="NCBI Taxonomy" id="1963864"/>
    <lineage>
        <taxon>Eukaryota</taxon>
        <taxon>Amoebozoa</taxon>
        <taxon>Tubulinea</taxon>
        <taxon>Elardia</taxon>
        <taxon>Arcellinida</taxon>
        <taxon>Sphaerothecina</taxon>
        <taxon>Arcellidae</taxon>
        <taxon>Arcella</taxon>
    </lineage>
</organism>
<dbReference type="Gene3D" id="3.70.10.10">
    <property type="match status" value="1"/>
</dbReference>
<dbReference type="GO" id="GO:0003677">
    <property type="term" value="F:DNA binding"/>
    <property type="evidence" value="ECO:0007669"/>
    <property type="project" value="UniProtKB-KW"/>
</dbReference>
<dbReference type="EMBL" id="GIBP01006585">
    <property type="protein sequence ID" value="NDV35554.1"/>
    <property type="molecule type" value="Transcribed_RNA"/>
</dbReference>
<dbReference type="GO" id="GO:0043626">
    <property type="term" value="C:PCNA complex"/>
    <property type="evidence" value="ECO:0007669"/>
    <property type="project" value="TreeGrafter"/>
</dbReference>
<evidence type="ECO:0000313" key="10">
    <source>
        <dbReference type="EMBL" id="NDV35554.1"/>
    </source>
</evidence>